<name>A0A7W5FGJ4_9ACTN</name>
<dbReference type="EMBL" id="JACHXF010000012">
    <property type="protein sequence ID" value="MBB3097673.1"/>
    <property type="molecule type" value="Genomic_DNA"/>
</dbReference>
<dbReference type="Proteomes" id="UP000590749">
    <property type="component" value="Unassembled WGS sequence"/>
</dbReference>
<protein>
    <recommendedName>
        <fullName evidence="3">Helicase ATP-binding domain-containing protein</fullName>
    </recommendedName>
</protein>
<accession>A0A7W5FGJ4</accession>
<dbReference type="Gene3D" id="3.40.50.300">
    <property type="entry name" value="P-loop containing nucleotide triphosphate hydrolases"/>
    <property type="match status" value="1"/>
</dbReference>
<keyword evidence="2" id="KW-1185">Reference proteome</keyword>
<dbReference type="SUPFAM" id="SSF52540">
    <property type="entry name" value="P-loop containing nucleoside triphosphate hydrolases"/>
    <property type="match status" value="1"/>
</dbReference>
<gene>
    <name evidence="1" type="ORF">FHR83_005357</name>
</gene>
<evidence type="ECO:0008006" key="3">
    <source>
        <dbReference type="Google" id="ProtNLM"/>
    </source>
</evidence>
<dbReference type="RefSeq" id="WP_203833979.1">
    <property type="nucleotide sequence ID" value="NZ_BMPW01000019.1"/>
</dbReference>
<organism evidence="1 2">
    <name type="scientific">Actinoplanes campanulatus</name>
    <dbReference type="NCBI Taxonomy" id="113559"/>
    <lineage>
        <taxon>Bacteria</taxon>
        <taxon>Bacillati</taxon>
        <taxon>Actinomycetota</taxon>
        <taxon>Actinomycetes</taxon>
        <taxon>Micromonosporales</taxon>
        <taxon>Micromonosporaceae</taxon>
        <taxon>Actinoplanes</taxon>
    </lineage>
</organism>
<evidence type="ECO:0000313" key="2">
    <source>
        <dbReference type="Proteomes" id="UP000590749"/>
    </source>
</evidence>
<evidence type="ECO:0000313" key="1">
    <source>
        <dbReference type="EMBL" id="MBB3097673.1"/>
    </source>
</evidence>
<reference evidence="1 2" key="1">
    <citation type="submission" date="2020-08" db="EMBL/GenBank/DDBJ databases">
        <title>Genomic Encyclopedia of Type Strains, Phase III (KMG-III): the genomes of soil and plant-associated and newly described type strains.</title>
        <authorList>
            <person name="Whitman W."/>
        </authorList>
    </citation>
    <scope>NUCLEOTIDE SEQUENCE [LARGE SCALE GENOMIC DNA]</scope>
    <source>
        <strain evidence="1 2">CECT 3287</strain>
    </source>
</reference>
<sequence length="1088" mass="119122">MTTTRLRLSDGTILAALALAAHYFPTPTPDDQTAAGFTHASFFLGGHYTAWSTWPDLPHTEKQRIAAVLAAAPEELATAAVFTRRARNLLKDPGDHPFRLAGNDPDKADAAIGMLGGDPLGYVDRLLDRLRRDHRRRRPQDVAQPGQYLTKTHYASGHGLVQGRTTIPLAAAPAPPAEHPHVNTVPRTEHIRIDTDALLKIAADIDTRYPQGDAYLHRVLHGLLKQVNTKDSISVSEAIRLMSGPMEIFNAPTGTGKSVFVRVAASWFALNKMRVALVMPNVDATLSTAWDIIGDLQHLAEIYKLDDAPTCTPLMSPNGLFDRAIKAVARIEGTLLEQPPKTLWRLDQLSYGCALDHLTEVAHPIPRGRETCRSLTPLPPAKGPARACPWMPSACDKYTQPRQACTAAVVVTNHHNFMVGRFHLDVTLDGTPTADLSIAEFLLRGFHTVMIDEVDQFQSTALDMCASELVLDTRRNTNPPPLRALDADAARLPIESQKDLCPTISHVRYLAEFLLSSICSNEINLRYYQGQNPATDRANTSTGWHLAHGRDRRLIMLLFPDANITDERDVPAELFTTLNTLWPAHPGADDDGPHDNAPPLPSALVPVRTALARLLAPRGEDLLTQVKIELGDILQPVIADAHDRSEAIELLIVRAWLHELDNALGSLRNKAAQLRSVGLQSARQVAERLESSIGGTILPHGMLGKAIVGYRVTGLDDANKNAELTVQYITGDPHTYTAQLGSIVALALAGTERPVIGLSATAYFPQAVREHIHSTVKWWMTDAEPDTIRARRQLITDAVTNQAITISGLPQAHKRRALIALGEQLYDNEIHDELARITARDPDRARAAVVVNSYEHCRYIAMGIHGAGKYTGGLCVASPPDADRRDKLPALPPGVTELTPEEFEAFPQRGTILVVPMARIARGLNIVVGTKSAITPVYLCTRPLALMTDPPEMYASINAAGINTINAAQDPLPVLHAARQAAWERLGMIMRSAPGFVAAAPELQEEIVAGMVIDMIQLAGRARRGGTNMTLHLVDHAFHEDSWQADLGNILRRMHAKWHPAQRRQMNAIYREALGAFMAYAGIDTTRD</sequence>
<comment type="caution">
    <text evidence="1">The sequence shown here is derived from an EMBL/GenBank/DDBJ whole genome shotgun (WGS) entry which is preliminary data.</text>
</comment>
<dbReference type="AlphaFoldDB" id="A0A7W5FGJ4"/>
<dbReference type="InterPro" id="IPR027417">
    <property type="entry name" value="P-loop_NTPase"/>
</dbReference>
<proteinExistence type="predicted"/>